<dbReference type="OrthoDB" id="1999722at2"/>
<proteinExistence type="predicted"/>
<keyword evidence="2" id="KW-1185">Reference proteome</keyword>
<accession>A0A2K4ZNR5</accession>
<gene>
    <name evidence="1" type="ORF">AMURIS_04877</name>
</gene>
<dbReference type="AlphaFoldDB" id="A0A2K4ZNR5"/>
<dbReference type="Proteomes" id="UP000236311">
    <property type="component" value="Unassembled WGS sequence"/>
</dbReference>
<protein>
    <submittedName>
        <fullName evidence="1">Uncharacterized protein</fullName>
    </submittedName>
</protein>
<dbReference type="RefSeq" id="WP_103242092.1">
    <property type="nucleotide sequence ID" value="NZ_JANJZD010000044.1"/>
</dbReference>
<evidence type="ECO:0000313" key="1">
    <source>
        <dbReference type="EMBL" id="SOY32124.1"/>
    </source>
</evidence>
<dbReference type="EMBL" id="OFSM01000040">
    <property type="protein sequence ID" value="SOY32124.1"/>
    <property type="molecule type" value="Genomic_DNA"/>
</dbReference>
<name>A0A2K4ZNR5_9FIRM</name>
<evidence type="ECO:0000313" key="2">
    <source>
        <dbReference type="Proteomes" id="UP000236311"/>
    </source>
</evidence>
<organism evidence="1 2">
    <name type="scientific">Acetatifactor muris</name>
    <dbReference type="NCBI Taxonomy" id="879566"/>
    <lineage>
        <taxon>Bacteria</taxon>
        <taxon>Bacillati</taxon>
        <taxon>Bacillota</taxon>
        <taxon>Clostridia</taxon>
        <taxon>Lachnospirales</taxon>
        <taxon>Lachnospiraceae</taxon>
        <taxon>Acetatifactor</taxon>
    </lineage>
</organism>
<sequence length="165" mass="18233">MGINGIGTAGYPLTGYTARKTGRSAESGAVGFMETVEEKAAQGKAADQDEKAFEMVGPNAPQEVKDAWMEAAKEVNANGMGIRDNGMMSHISQMMVQRLNKQLKGETENFDILGNTVESAIQATKKALYDLEHPRVYTPRSIEVQQARIKEGEFYRAFLEKLERL</sequence>
<reference evidence="1 2" key="1">
    <citation type="submission" date="2018-01" db="EMBL/GenBank/DDBJ databases">
        <authorList>
            <person name="Gaut B.S."/>
            <person name="Morton B.R."/>
            <person name="Clegg M.T."/>
            <person name="Duvall M.R."/>
        </authorList>
    </citation>
    <scope>NUCLEOTIDE SEQUENCE [LARGE SCALE GENOMIC DNA]</scope>
    <source>
        <strain evidence="1">GP69</strain>
    </source>
</reference>